<feature type="non-terminal residue" evidence="2">
    <location>
        <position position="70"/>
    </location>
</feature>
<keyword evidence="2" id="KW-0808">Transferase</keyword>
<dbReference type="PROSITE" id="PS00108">
    <property type="entry name" value="PROTEIN_KINASE_ST"/>
    <property type="match status" value="1"/>
</dbReference>
<keyword evidence="2" id="KW-0418">Kinase</keyword>
<evidence type="ECO:0000313" key="3">
    <source>
        <dbReference type="Proteomes" id="UP001195769"/>
    </source>
</evidence>
<evidence type="ECO:0000313" key="2">
    <source>
        <dbReference type="EMBL" id="KAG1902409.1"/>
    </source>
</evidence>
<comment type="caution">
    <text evidence="2">The sequence shown here is derived from an EMBL/GenBank/DDBJ whole genome shotgun (WGS) entry which is preliminary data.</text>
</comment>
<dbReference type="Proteomes" id="UP001195769">
    <property type="component" value="Unassembled WGS sequence"/>
</dbReference>
<dbReference type="InterPro" id="IPR000719">
    <property type="entry name" value="Prot_kinase_dom"/>
</dbReference>
<protein>
    <submittedName>
        <fullName evidence="2">Kinase-like domain-containing protein</fullName>
    </submittedName>
</protein>
<gene>
    <name evidence="2" type="ORF">F5891DRAFT_894693</name>
</gene>
<dbReference type="GO" id="GO:0005524">
    <property type="term" value="F:ATP binding"/>
    <property type="evidence" value="ECO:0007669"/>
    <property type="project" value="InterPro"/>
</dbReference>
<dbReference type="InterPro" id="IPR011009">
    <property type="entry name" value="Kinase-like_dom_sf"/>
</dbReference>
<organism evidence="2 3">
    <name type="scientific">Suillus fuscotomentosus</name>
    <dbReference type="NCBI Taxonomy" id="1912939"/>
    <lineage>
        <taxon>Eukaryota</taxon>
        <taxon>Fungi</taxon>
        <taxon>Dikarya</taxon>
        <taxon>Basidiomycota</taxon>
        <taxon>Agaricomycotina</taxon>
        <taxon>Agaricomycetes</taxon>
        <taxon>Agaricomycetidae</taxon>
        <taxon>Boletales</taxon>
        <taxon>Suillineae</taxon>
        <taxon>Suillaceae</taxon>
        <taxon>Suillus</taxon>
    </lineage>
</organism>
<dbReference type="PROSITE" id="PS50011">
    <property type="entry name" value="PROTEIN_KINASE_DOM"/>
    <property type="match status" value="1"/>
</dbReference>
<accession>A0AAD4EA09</accession>
<dbReference type="RefSeq" id="XP_041227984.1">
    <property type="nucleotide sequence ID" value="XM_041373351.1"/>
</dbReference>
<reference evidence="2" key="1">
    <citation type="journal article" date="2020" name="New Phytol.">
        <title>Comparative genomics reveals dynamic genome evolution in host specialist ectomycorrhizal fungi.</title>
        <authorList>
            <person name="Lofgren L.A."/>
            <person name="Nguyen N.H."/>
            <person name="Vilgalys R."/>
            <person name="Ruytinx J."/>
            <person name="Liao H.L."/>
            <person name="Branco S."/>
            <person name="Kuo A."/>
            <person name="LaButti K."/>
            <person name="Lipzen A."/>
            <person name="Andreopoulos W."/>
            <person name="Pangilinan J."/>
            <person name="Riley R."/>
            <person name="Hundley H."/>
            <person name="Na H."/>
            <person name="Barry K."/>
            <person name="Grigoriev I.V."/>
            <person name="Stajich J.E."/>
            <person name="Kennedy P.G."/>
        </authorList>
    </citation>
    <scope>NUCLEOTIDE SEQUENCE</scope>
    <source>
        <strain evidence="2">FC203</strain>
    </source>
</reference>
<feature type="non-terminal residue" evidence="2">
    <location>
        <position position="1"/>
    </location>
</feature>
<name>A0AAD4EA09_9AGAM</name>
<dbReference type="GO" id="GO:0004672">
    <property type="term" value="F:protein kinase activity"/>
    <property type="evidence" value="ECO:0007669"/>
    <property type="project" value="InterPro"/>
</dbReference>
<dbReference type="Pfam" id="PF00069">
    <property type="entry name" value="Pkinase"/>
    <property type="match status" value="1"/>
</dbReference>
<dbReference type="SUPFAM" id="SSF56112">
    <property type="entry name" value="Protein kinase-like (PK-like)"/>
    <property type="match status" value="1"/>
</dbReference>
<dbReference type="InterPro" id="IPR008271">
    <property type="entry name" value="Ser/Thr_kinase_AS"/>
</dbReference>
<proteinExistence type="predicted"/>
<dbReference type="Gene3D" id="1.10.510.10">
    <property type="entry name" value="Transferase(Phosphotransferase) domain 1"/>
    <property type="match status" value="1"/>
</dbReference>
<evidence type="ECO:0000259" key="1">
    <source>
        <dbReference type="PROSITE" id="PS50011"/>
    </source>
</evidence>
<dbReference type="GeneID" id="64667649"/>
<dbReference type="AlphaFoldDB" id="A0AAD4EA09"/>
<dbReference type="PANTHER" id="PTHR24347">
    <property type="entry name" value="SERINE/THREONINE-PROTEIN KINASE"/>
    <property type="match status" value="1"/>
</dbReference>
<keyword evidence="3" id="KW-1185">Reference proteome</keyword>
<dbReference type="EMBL" id="JABBWK010000017">
    <property type="protein sequence ID" value="KAG1902409.1"/>
    <property type="molecule type" value="Genomic_DNA"/>
</dbReference>
<sequence>KQLFKAVDFMHQHGVAHMDLKPNNILIPVNGGRLTVIDFNRSLRVKGVEHRFRGVMGTPEYIAPKVALHS</sequence>
<feature type="domain" description="Protein kinase" evidence="1">
    <location>
        <begin position="1"/>
        <end position="70"/>
    </location>
</feature>